<evidence type="ECO:0000259" key="3">
    <source>
        <dbReference type="Pfam" id="PF05043"/>
    </source>
</evidence>
<dbReference type="EMBL" id="ASWH01000002">
    <property type="protein sequence ID" value="EOW79580.1"/>
    <property type="molecule type" value="Genomic_DNA"/>
</dbReference>
<reference evidence="4 6" key="1">
    <citation type="submission" date="2013-02" db="EMBL/GenBank/DDBJ databases">
        <title>The Genome Sequence of Enterococcus gilvus ATCC BAA-350.</title>
        <authorList>
            <consortium name="The Broad Institute Genome Sequencing Platform"/>
            <consortium name="The Broad Institute Genome Sequencing Center for Infectious Disease"/>
            <person name="Earl A.M."/>
            <person name="Gilmore M.S."/>
            <person name="Lebreton F."/>
            <person name="Walker B."/>
            <person name="Young S.K."/>
            <person name="Zeng Q."/>
            <person name="Gargeya S."/>
            <person name="Fitzgerald M."/>
            <person name="Haas B."/>
            <person name="Abouelleil A."/>
            <person name="Alvarado L."/>
            <person name="Arachchi H.M."/>
            <person name="Berlin A.M."/>
            <person name="Chapman S.B."/>
            <person name="Dewar J."/>
            <person name="Goldberg J."/>
            <person name="Griggs A."/>
            <person name="Gujja S."/>
            <person name="Hansen M."/>
            <person name="Howarth C."/>
            <person name="Imamovic A."/>
            <person name="Larimer J."/>
            <person name="McCowan C."/>
            <person name="Murphy C."/>
            <person name="Neiman D."/>
            <person name="Pearson M."/>
            <person name="Priest M."/>
            <person name="Roberts A."/>
            <person name="Saif S."/>
            <person name="Shea T."/>
            <person name="Sisk P."/>
            <person name="Sykes S."/>
            <person name="Wortman J."/>
            <person name="Nusbaum C."/>
            <person name="Birren B."/>
        </authorList>
    </citation>
    <scope>NUCLEOTIDE SEQUENCE [LARGE SCALE GENOMIC DNA]</scope>
    <source>
        <strain evidence="4 6">ATCC BAA-350</strain>
    </source>
</reference>
<dbReference type="InterPro" id="IPR050661">
    <property type="entry name" value="BglG_antiterminators"/>
</dbReference>
<dbReference type="Pfam" id="PF05043">
    <property type="entry name" value="Mga"/>
    <property type="match status" value="1"/>
</dbReference>
<keyword evidence="2" id="KW-0804">Transcription</keyword>
<evidence type="ECO:0000256" key="2">
    <source>
        <dbReference type="ARBA" id="ARBA00023163"/>
    </source>
</evidence>
<proteinExistence type="predicted"/>
<evidence type="ECO:0000256" key="1">
    <source>
        <dbReference type="ARBA" id="ARBA00023015"/>
    </source>
</evidence>
<name>R2XVJ2_9ENTE</name>
<dbReference type="Proteomes" id="UP000013750">
    <property type="component" value="Unassembled WGS sequence"/>
</dbReference>
<gene>
    <name evidence="5" type="ORF">I592_03720</name>
    <name evidence="4" type="ORF">UKC_00641</name>
</gene>
<dbReference type="EMBL" id="AJDQ01000003">
    <property type="protein sequence ID" value="EOI58568.1"/>
    <property type="molecule type" value="Genomic_DNA"/>
</dbReference>
<dbReference type="PATRIC" id="fig|1158614.3.peg.661"/>
<keyword evidence="1" id="KW-0805">Transcription regulation</keyword>
<evidence type="ECO:0000313" key="5">
    <source>
        <dbReference type="EMBL" id="EOW79580.1"/>
    </source>
</evidence>
<comment type="caution">
    <text evidence="4">The sequence shown here is derived from an EMBL/GenBank/DDBJ whole genome shotgun (WGS) entry which is preliminary data.</text>
</comment>
<dbReference type="HOGENOM" id="CLU_036476_3_0_9"/>
<dbReference type="AlphaFoldDB" id="R2XVJ2"/>
<dbReference type="Proteomes" id="UP000014160">
    <property type="component" value="Unassembled WGS sequence"/>
</dbReference>
<reference evidence="5 7" key="2">
    <citation type="submission" date="2013-03" db="EMBL/GenBank/DDBJ databases">
        <title>The Genome Sequence of Enterococcus gilvus ATCC BAA-350 (PacBio/Illumina hybrid assembly).</title>
        <authorList>
            <consortium name="The Broad Institute Genomics Platform"/>
            <consortium name="The Broad Institute Genome Sequencing Center for Infectious Disease"/>
            <person name="Earl A."/>
            <person name="Russ C."/>
            <person name="Gilmore M."/>
            <person name="Surin D."/>
            <person name="Walker B."/>
            <person name="Young S."/>
            <person name="Zeng Q."/>
            <person name="Gargeya S."/>
            <person name="Fitzgerald M."/>
            <person name="Haas B."/>
            <person name="Abouelleil A."/>
            <person name="Allen A.W."/>
            <person name="Alvarado L."/>
            <person name="Arachchi H.M."/>
            <person name="Berlin A.M."/>
            <person name="Chapman S.B."/>
            <person name="Gainer-Dewar J."/>
            <person name="Goldberg J."/>
            <person name="Griggs A."/>
            <person name="Gujja S."/>
            <person name="Hansen M."/>
            <person name="Howarth C."/>
            <person name="Imamovic A."/>
            <person name="Ireland A."/>
            <person name="Larimer J."/>
            <person name="McCowan C."/>
            <person name="Murphy C."/>
            <person name="Pearson M."/>
            <person name="Poon T.W."/>
            <person name="Priest M."/>
            <person name="Roberts A."/>
            <person name="Saif S."/>
            <person name="Shea T."/>
            <person name="Sisk P."/>
            <person name="Sykes S."/>
            <person name="Wortman J."/>
            <person name="Nusbaum C."/>
            <person name="Birren B."/>
        </authorList>
    </citation>
    <scope>NUCLEOTIDE SEQUENCE [LARGE SCALE GENOMIC DNA]</scope>
    <source>
        <strain evidence="5 7">ATCC BAA-350</strain>
    </source>
</reference>
<sequence length="495" mass="59141">MQREMYELLARRSKFCFSLIELFQVEEDWLEVKKVSTNLEISDRSVQRYIHYLEEIIEDYNQEKNAHIHMHYEKFKGIKMDFSDSSIEQLKLYIVSNDENLKLLIDLCLLKTEPLKKYADKNFISPYSIKNSVITINQLLASFKLKVDTRSLTFTGEEKTSRFFTYIFLWAMYKNSPWPFEYVDEKKIYQSIATIEAGFGYTYSNIQKKQIAYFIAICLIRNKKKFYIDSTENWDTYVNIHALRKEELIVKGMNNYQIFENNELTFLLVIMQMKHRMYRSSEIRDRILNYHKKNNTDILQATNLAFEKFQEDFFRIPEEKLDVFYTYFFCTHLQSKIFPGVYFDLDGYDSLEDTNVPKNLVRKLNAFVKEMKASTNSDIFDEEELLVKRYLLLFSFFENWVAYEPKITVAIDSDMSFLVRERLKKMLQRRFEGKYNLEMVESVGNSEDNCLVITNMPSINGYHPENICVVEPPLRPKDFLVVERKIEETLEGLYD</sequence>
<protein>
    <recommendedName>
        <fullName evidence="3">Mga helix-turn-helix domain-containing protein</fullName>
    </recommendedName>
</protein>
<accession>R2XVJ2</accession>
<organism evidence="4 6">
    <name type="scientific">Enterococcus gilvus ATCC BAA-350</name>
    <dbReference type="NCBI Taxonomy" id="1158614"/>
    <lineage>
        <taxon>Bacteria</taxon>
        <taxon>Bacillati</taxon>
        <taxon>Bacillota</taxon>
        <taxon>Bacilli</taxon>
        <taxon>Lactobacillales</taxon>
        <taxon>Enterococcaceae</taxon>
        <taxon>Enterococcus</taxon>
    </lineage>
</organism>
<keyword evidence="7" id="KW-1185">Reference proteome</keyword>
<evidence type="ECO:0000313" key="7">
    <source>
        <dbReference type="Proteomes" id="UP000014160"/>
    </source>
</evidence>
<dbReference type="InterPro" id="IPR007737">
    <property type="entry name" value="Mga_HTH"/>
</dbReference>
<dbReference type="OrthoDB" id="2175541at2"/>
<feature type="domain" description="Mga helix-turn-helix" evidence="3">
    <location>
        <begin position="85"/>
        <end position="168"/>
    </location>
</feature>
<dbReference type="PANTHER" id="PTHR30185:SF13">
    <property type="entry name" value="LICABCH OPERON REGULATOR-RELATED"/>
    <property type="match status" value="1"/>
</dbReference>
<dbReference type="eggNOG" id="COG3711">
    <property type="taxonomic scope" value="Bacteria"/>
</dbReference>
<dbReference type="RefSeq" id="WP_010779090.1">
    <property type="nucleotide sequence ID" value="NZ_ASWH01000002.1"/>
</dbReference>
<dbReference type="PANTHER" id="PTHR30185">
    <property type="entry name" value="CRYPTIC BETA-GLUCOSIDE BGL OPERON ANTITERMINATOR"/>
    <property type="match status" value="1"/>
</dbReference>
<evidence type="ECO:0000313" key="4">
    <source>
        <dbReference type="EMBL" id="EOI58568.1"/>
    </source>
</evidence>
<evidence type="ECO:0000313" key="6">
    <source>
        <dbReference type="Proteomes" id="UP000013750"/>
    </source>
</evidence>